<dbReference type="InterPro" id="IPR036390">
    <property type="entry name" value="WH_DNA-bd_sf"/>
</dbReference>
<dbReference type="Gene3D" id="1.10.10.10">
    <property type="entry name" value="Winged helix-like DNA-binding domain superfamily/Winged helix DNA-binding domain"/>
    <property type="match status" value="1"/>
</dbReference>
<name>A0ABN4KM17_VIBFL</name>
<dbReference type="SMART" id="SM00347">
    <property type="entry name" value="HTH_MARR"/>
    <property type="match status" value="1"/>
</dbReference>
<keyword evidence="3" id="KW-1185">Reference proteome</keyword>
<gene>
    <name evidence="2" type="ORF">AL536_00495</name>
</gene>
<evidence type="ECO:0000313" key="2">
    <source>
        <dbReference type="EMBL" id="AMF93328.2"/>
    </source>
</evidence>
<sequence length="158" mass="17877">MKMSRCVPSQNPFPVSDDELLLLDNQLCFPLYSAANAVVRAYRPLLETLDLTYPQYLVMMVLWQQNAISVKTLGEKLHLDSGTLTPLLKRLEGKGLVERRRSLTDERARELCLTDQGTVLREQALAVPKSMVCKFDLDIEELVTLKQLCEKVIGKLNG</sequence>
<dbReference type="SUPFAM" id="SSF46785">
    <property type="entry name" value="Winged helix' DNA-binding domain"/>
    <property type="match status" value="1"/>
</dbReference>
<dbReference type="PANTHER" id="PTHR33164:SF100">
    <property type="entry name" value="OSPR"/>
    <property type="match status" value="1"/>
</dbReference>
<dbReference type="PRINTS" id="PR00598">
    <property type="entry name" value="HTHMARR"/>
</dbReference>
<proteinExistence type="predicted"/>
<dbReference type="EMBL" id="CP014034">
    <property type="protein sequence ID" value="AMF93328.2"/>
    <property type="molecule type" value="Genomic_DNA"/>
</dbReference>
<protein>
    <submittedName>
        <fullName evidence="2">MarR family transcriptional regulator</fullName>
    </submittedName>
</protein>
<evidence type="ECO:0000259" key="1">
    <source>
        <dbReference type="PROSITE" id="PS50995"/>
    </source>
</evidence>
<feature type="domain" description="HTH marR-type" evidence="1">
    <location>
        <begin position="24"/>
        <end position="154"/>
    </location>
</feature>
<dbReference type="PANTHER" id="PTHR33164">
    <property type="entry name" value="TRANSCRIPTIONAL REGULATOR, MARR FAMILY"/>
    <property type="match status" value="1"/>
</dbReference>
<accession>A0ABN4KM17</accession>
<dbReference type="Pfam" id="PF01047">
    <property type="entry name" value="MarR"/>
    <property type="match status" value="1"/>
</dbReference>
<dbReference type="Proteomes" id="UP000057088">
    <property type="component" value="Chromosome 1"/>
</dbReference>
<organism evidence="2 3">
    <name type="scientific">Vibrio fluvialis</name>
    <dbReference type="NCBI Taxonomy" id="676"/>
    <lineage>
        <taxon>Bacteria</taxon>
        <taxon>Pseudomonadati</taxon>
        <taxon>Pseudomonadota</taxon>
        <taxon>Gammaproteobacteria</taxon>
        <taxon>Vibrionales</taxon>
        <taxon>Vibrionaceae</taxon>
        <taxon>Vibrio</taxon>
    </lineage>
</organism>
<dbReference type="InterPro" id="IPR039422">
    <property type="entry name" value="MarR/SlyA-like"/>
</dbReference>
<dbReference type="InterPro" id="IPR000835">
    <property type="entry name" value="HTH_MarR-typ"/>
</dbReference>
<dbReference type="InterPro" id="IPR036388">
    <property type="entry name" value="WH-like_DNA-bd_sf"/>
</dbReference>
<reference evidence="3" key="1">
    <citation type="submission" date="2015-12" db="EMBL/GenBank/DDBJ databases">
        <title>FDA dAtabase for Regulatory Grade micrObial Sequences (FDA-ARGOS): Supporting development and validation of Infectious Disease Dx tests.</title>
        <authorList>
            <person name="Hoffmann M."/>
            <person name="Allard M."/>
            <person name="Evans P."/>
            <person name="Brown E."/>
            <person name="Tallon L.J."/>
            <person name="Sadzewicz L."/>
            <person name="Sengamalay N."/>
            <person name="Ott S."/>
            <person name="Godinez A."/>
            <person name="Nagaraj S."/>
            <person name="Vyas G."/>
            <person name="Aluvathingal J."/>
            <person name="Nadendla S."/>
            <person name="Geyer C."/>
            <person name="Sichtig H."/>
        </authorList>
    </citation>
    <scope>NUCLEOTIDE SEQUENCE [LARGE SCALE GENOMIC DNA]</scope>
    <source>
        <strain evidence="3">ATCC 33809</strain>
    </source>
</reference>
<evidence type="ECO:0000313" key="3">
    <source>
        <dbReference type="Proteomes" id="UP000057088"/>
    </source>
</evidence>
<dbReference type="PROSITE" id="PS50995">
    <property type="entry name" value="HTH_MARR_2"/>
    <property type="match status" value="1"/>
</dbReference>